<name>A0A3B0RIP0_9ZZZZ</name>
<feature type="region of interest" description="Disordered" evidence="4">
    <location>
        <begin position="117"/>
        <end position="145"/>
    </location>
</feature>
<dbReference type="GO" id="GO:0022625">
    <property type="term" value="C:cytosolic large ribosomal subunit"/>
    <property type="evidence" value="ECO:0007669"/>
    <property type="project" value="TreeGrafter"/>
</dbReference>
<feature type="compositionally biased region" description="Acidic residues" evidence="4">
    <location>
        <begin position="134"/>
        <end position="145"/>
    </location>
</feature>
<dbReference type="InterPro" id="IPR047859">
    <property type="entry name" value="Ribosomal_bL17_CS"/>
</dbReference>
<accession>A0A3B0RIP0</accession>
<reference evidence="5" key="1">
    <citation type="submission" date="2018-06" db="EMBL/GenBank/DDBJ databases">
        <authorList>
            <person name="Zhirakovskaya E."/>
        </authorList>
    </citation>
    <scope>NUCLEOTIDE SEQUENCE</scope>
</reference>
<comment type="similarity">
    <text evidence="1">Belongs to the bacterial ribosomal protein bL17 family.</text>
</comment>
<dbReference type="GO" id="GO:0006412">
    <property type="term" value="P:translation"/>
    <property type="evidence" value="ECO:0007669"/>
    <property type="project" value="InterPro"/>
</dbReference>
<sequence>MRHGKSGRKLNRTASHRKAMFANMAAALIKHEQIITTLPKAKEMRPIIEKLITLAKKGDLHARRQAIAQIRDKEQVKKLFDVLGERYKDRSGGYARVMKAGFRFGDNAPMAVLELVDRDESEKGKDSGPVIVNDEAEGESEENAA</sequence>
<keyword evidence="2 5" id="KW-0689">Ribosomal protein</keyword>
<dbReference type="Gene3D" id="3.90.1030.10">
    <property type="entry name" value="Ribosomal protein L17"/>
    <property type="match status" value="1"/>
</dbReference>
<dbReference type="HAMAP" id="MF_01368">
    <property type="entry name" value="Ribosomal_bL17"/>
    <property type="match status" value="1"/>
</dbReference>
<keyword evidence="3" id="KW-0687">Ribonucleoprotein</keyword>
<feature type="compositionally biased region" description="Basic and acidic residues" evidence="4">
    <location>
        <begin position="117"/>
        <end position="126"/>
    </location>
</feature>
<dbReference type="AlphaFoldDB" id="A0A3B0RIP0"/>
<dbReference type="PROSITE" id="PS01167">
    <property type="entry name" value="RIBOSOMAL_L17"/>
    <property type="match status" value="1"/>
</dbReference>
<dbReference type="SUPFAM" id="SSF64263">
    <property type="entry name" value="Prokaryotic ribosomal protein L17"/>
    <property type="match status" value="1"/>
</dbReference>
<proteinExistence type="inferred from homology"/>
<dbReference type="GO" id="GO:0003735">
    <property type="term" value="F:structural constituent of ribosome"/>
    <property type="evidence" value="ECO:0007669"/>
    <property type="project" value="InterPro"/>
</dbReference>
<evidence type="ECO:0000256" key="4">
    <source>
        <dbReference type="SAM" id="MobiDB-lite"/>
    </source>
</evidence>
<dbReference type="FunFam" id="3.90.1030.10:FF:000001">
    <property type="entry name" value="50S ribosomal protein L17"/>
    <property type="match status" value="1"/>
</dbReference>
<gene>
    <name evidence="5" type="ORF">MNBD_ALPHA08-330</name>
</gene>
<evidence type="ECO:0000256" key="2">
    <source>
        <dbReference type="ARBA" id="ARBA00022980"/>
    </source>
</evidence>
<dbReference type="PANTHER" id="PTHR14413:SF16">
    <property type="entry name" value="LARGE RIBOSOMAL SUBUNIT PROTEIN BL17M"/>
    <property type="match status" value="1"/>
</dbReference>
<dbReference type="InterPro" id="IPR000456">
    <property type="entry name" value="Ribosomal_bL17"/>
</dbReference>
<protein>
    <submittedName>
        <fullName evidence="5">LSU ribosomal protein L17p</fullName>
    </submittedName>
</protein>
<dbReference type="NCBIfam" id="TIGR00059">
    <property type="entry name" value="L17"/>
    <property type="match status" value="1"/>
</dbReference>
<organism evidence="5">
    <name type="scientific">hydrothermal vent metagenome</name>
    <dbReference type="NCBI Taxonomy" id="652676"/>
    <lineage>
        <taxon>unclassified sequences</taxon>
        <taxon>metagenomes</taxon>
        <taxon>ecological metagenomes</taxon>
    </lineage>
</organism>
<evidence type="ECO:0000313" key="5">
    <source>
        <dbReference type="EMBL" id="VAV92960.1"/>
    </source>
</evidence>
<dbReference type="InterPro" id="IPR036373">
    <property type="entry name" value="Ribosomal_bL17_sf"/>
</dbReference>
<dbReference type="PANTHER" id="PTHR14413">
    <property type="entry name" value="RIBOSOMAL PROTEIN L17"/>
    <property type="match status" value="1"/>
</dbReference>
<dbReference type="Pfam" id="PF01196">
    <property type="entry name" value="Ribosomal_L17"/>
    <property type="match status" value="1"/>
</dbReference>
<evidence type="ECO:0000256" key="3">
    <source>
        <dbReference type="ARBA" id="ARBA00023274"/>
    </source>
</evidence>
<evidence type="ECO:0000256" key="1">
    <source>
        <dbReference type="ARBA" id="ARBA00008777"/>
    </source>
</evidence>
<dbReference type="EMBL" id="UOEC01000104">
    <property type="protein sequence ID" value="VAV92960.1"/>
    <property type="molecule type" value="Genomic_DNA"/>
</dbReference>